<dbReference type="FunCoup" id="D3B8I5">
    <property type="interactions" value="80"/>
</dbReference>
<dbReference type="OMA" id="GDLMVWG"/>
<dbReference type="SUPFAM" id="SSF50978">
    <property type="entry name" value="WD40 repeat-like"/>
    <property type="match status" value="1"/>
</dbReference>
<evidence type="ECO:0000256" key="3">
    <source>
        <dbReference type="PROSITE-ProRule" id="PRU00221"/>
    </source>
</evidence>
<protein>
    <submittedName>
        <fullName evidence="5">WD40 repeat-containing protein</fullName>
    </submittedName>
</protein>
<feature type="repeat" description="WD" evidence="3">
    <location>
        <begin position="298"/>
        <end position="326"/>
    </location>
</feature>
<organism evidence="5 6">
    <name type="scientific">Heterostelium pallidum (strain ATCC 26659 / Pp 5 / PN500)</name>
    <name type="common">Cellular slime mold</name>
    <name type="synonym">Polysphondylium pallidum</name>
    <dbReference type="NCBI Taxonomy" id="670386"/>
    <lineage>
        <taxon>Eukaryota</taxon>
        <taxon>Amoebozoa</taxon>
        <taxon>Evosea</taxon>
        <taxon>Eumycetozoa</taxon>
        <taxon>Dictyostelia</taxon>
        <taxon>Acytosteliales</taxon>
        <taxon>Acytosteliaceae</taxon>
        <taxon>Heterostelium</taxon>
    </lineage>
</organism>
<evidence type="ECO:0000313" key="6">
    <source>
        <dbReference type="Proteomes" id="UP000001396"/>
    </source>
</evidence>
<dbReference type="PANTHER" id="PTHR44666">
    <property type="entry name" value="WD REPEAT-CONTAINING PROTEIN 53"/>
    <property type="match status" value="1"/>
</dbReference>
<dbReference type="InterPro" id="IPR001680">
    <property type="entry name" value="WD40_rpt"/>
</dbReference>
<reference evidence="5 6" key="1">
    <citation type="journal article" date="2011" name="Genome Res.">
        <title>Phylogeny-wide analysis of social amoeba genomes highlights ancient origins for complex intercellular communication.</title>
        <authorList>
            <person name="Heidel A.J."/>
            <person name="Lawal H.M."/>
            <person name="Felder M."/>
            <person name="Schilde C."/>
            <person name="Helps N.R."/>
            <person name="Tunggal B."/>
            <person name="Rivero F."/>
            <person name="John U."/>
            <person name="Schleicher M."/>
            <person name="Eichinger L."/>
            <person name="Platzer M."/>
            <person name="Noegel A.A."/>
            <person name="Schaap P."/>
            <person name="Gloeckner G."/>
        </authorList>
    </citation>
    <scope>NUCLEOTIDE SEQUENCE [LARGE SCALE GENOMIC DNA]</scope>
    <source>
        <strain evidence="6">ATCC 26659 / Pp 5 / PN500</strain>
    </source>
</reference>
<dbReference type="RefSeq" id="XP_020434470.1">
    <property type="nucleotide sequence ID" value="XM_020575675.1"/>
</dbReference>
<dbReference type="InterPro" id="IPR019775">
    <property type="entry name" value="WD40_repeat_CS"/>
</dbReference>
<proteinExistence type="predicted"/>
<dbReference type="PANTHER" id="PTHR44666:SF1">
    <property type="entry name" value="WD REPEAT-CONTAINING PROTEIN 53"/>
    <property type="match status" value="1"/>
</dbReference>
<feature type="region of interest" description="Disordered" evidence="4">
    <location>
        <begin position="1"/>
        <end position="30"/>
    </location>
</feature>
<evidence type="ECO:0000256" key="2">
    <source>
        <dbReference type="ARBA" id="ARBA00022737"/>
    </source>
</evidence>
<evidence type="ECO:0000256" key="4">
    <source>
        <dbReference type="SAM" id="MobiDB-lite"/>
    </source>
</evidence>
<feature type="compositionally biased region" description="Low complexity" evidence="4">
    <location>
        <begin position="325"/>
        <end position="344"/>
    </location>
</feature>
<dbReference type="InParanoid" id="D3B8I5"/>
<feature type="repeat" description="WD" evidence="3">
    <location>
        <begin position="38"/>
        <end position="79"/>
    </location>
</feature>
<keyword evidence="2" id="KW-0677">Repeat</keyword>
<dbReference type="InterPro" id="IPR042453">
    <property type="entry name" value="WDR53"/>
</dbReference>
<sequence length="399" mass="44793">MENNVTTTTTTTSTTTTGDSTSQQHRSSSSLKLVEQKFKGHKDSVVFVTTHLNKPILASSSDDCTVRLWDIDRGSVIKCINNFNGEPVNSIAFDKENLIYCAHSNKITCFDLRNDSLILKESVNQLQFNTEEINQITFDSKFQYMASCDDSGAIKIIDIQKNKLCETLKKHTNVCSNALFRPNSKNELISGSYDYCVIQWDYLKAKLIRRESFQQASHVLSAKQKEKQQRQILNPPFVHSLDLSHDGKLMAIGLGSGDIAINDISSFSTHLLLDSAHSAPLSQVHFPRFSGSAGSLDNSNSHLLLSAGNDSNIILWDIEKKKDQQQQQQQTSNKSKNNKQSTTQKAEEAEKEDAEEDQEKRIKAWTQHHSIVNWLTTSNRSTSIYIADTSNDITVLTIQ</sequence>
<dbReference type="PRINTS" id="PR00320">
    <property type="entry name" value="GPROTEINBRPT"/>
</dbReference>
<dbReference type="PROSITE" id="PS50082">
    <property type="entry name" value="WD_REPEATS_2"/>
    <property type="match status" value="2"/>
</dbReference>
<dbReference type="InterPro" id="IPR015943">
    <property type="entry name" value="WD40/YVTN_repeat-like_dom_sf"/>
</dbReference>
<dbReference type="InterPro" id="IPR020472">
    <property type="entry name" value="WD40_PAC1"/>
</dbReference>
<evidence type="ECO:0000256" key="1">
    <source>
        <dbReference type="ARBA" id="ARBA00022574"/>
    </source>
</evidence>
<dbReference type="AlphaFoldDB" id="D3B8I5"/>
<dbReference type="InterPro" id="IPR036322">
    <property type="entry name" value="WD40_repeat_dom_sf"/>
</dbReference>
<comment type="caution">
    <text evidence="5">The sequence shown here is derived from an EMBL/GenBank/DDBJ whole genome shotgun (WGS) entry which is preliminary data.</text>
</comment>
<dbReference type="Pfam" id="PF00400">
    <property type="entry name" value="WD40"/>
    <property type="match status" value="2"/>
</dbReference>
<dbReference type="STRING" id="670386.D3B8I5"/>
<name>D3B8I5_HETP5</name>
<dbReference type="Proteomes" id="UP000001396">
    <property type="component" value="Unassembled WGS sequence"/>
</dbReference>
<dbReference type="Gene3D" id="2.130.10.10">
    <property type="entry name" value="YVTN repeat-like/Quinoprotein amine dehydrogenase"/>
    <property type="match status" value="2"/>
</dbReference>
<accession>D3B8I5</accession>
<dbReference type="PROSITE" id="PS00678">
    <property type="entry name" value="WD_REPEATS_1"/>
    <property type="match status" value="1"/>
</dbReference>
<gene>
    <name evidence="5" type="primary">wdr53</name>
    <name evidence="5" type="ORF">PPL_04778</name>
</gene>
<dbReference type="SMART" id="SM00320">
    <property type="entry name" value="WD40"/>
    <property type="match status" value="6"/>
</dbReference>
<keyword evidence="6" id="KW-1185">Reference proteome</keyword>
<dbReference type="GeneID" id="31360265"/>
<evidence type="ECO:0000313" key="5">
    <source>
        <dbReference type="EMBL" id="EFA82353.1"/>
    </source>
</evidence>
<dbReference type="EMBL" id="ADBJ01000020">
    <property type="protein sequence ID" value="EFA82353.1"/>
    <property type="molecule type" value="Genomic_DNA"/>
</dbReference>
<feature type="region of interest" description="Disordered" evidence="4">
    <location>
        <begin position="321"/>
        <end position="360"/>
    </location>
</feature>
<dbReference type="PROSITE" id="PS50294">
    <property type="entry name" value="WD_REPEATS_REGION"/>
    <property type="match status" value="1"/>
</dbReference>
<keyword evidence="1 3" id="KW-0853">WD repeat</keyword>